<dbReference type="Pfam" id="PF11904">
    <property type="entry name" value="ANKRD13_C"/>
    <property type="match status" value="1"/>
</dbReference>
<dbReference type="InterPro" id="IPR055285">
    <property type="entry name" value="ANKRD13_C"/>
</dbReference>
<dbReference type="PROSITE" id="PS50088">
    <property type="entry name" value="ANK_REPEAT"/>
    <property type="match status" value="1"/>
</dbReference>
<dbReference type="InterPro" id="IPR036770">
    <property type="entry name" value="Ankyrin_rpt-contain_sf"/>
</dbReference>
<dbReference type="SMART" id="SM00248">
    <property type="entry name" value="ANK"/>
    <property type="match status" value="3"/>
</dbReference>
<name>A0ABN7S5M4_OIKDI</name>
<feature type="region of interest" description="Disordered" evidence="5">
    <location>
        <begin position="365"/>
        <end position="396"/>
    </location>
</feature>
<keyword evidence="8" id="KW-1185">Reference proteome</keyword>
<protein>
    <submittedName>
        <fullName evidence="7">Oidioi.mRNA.OKI2018_I69.PAR.g12146.t1.cds</fullName>
    </submittedName>
</protein>
<feature type="compositionally biased region" description="Basic and acidic residues" evidence="5">
    <location>
        <begin position="387"/>
        <end position="396"/>
    </location>
</feature>
<organism evidence="7 8">
    <name type="scientific">Oikopleura dioica</name>
    <name type="common">Tunicate</name>
    <dbReference type="NCBI Taxonomy" id="34765"/>
    <lineage>
        <taxon>Eukaryota</taxon>
        <taxon>Metazoa</taxon>
        <taxon>Chordata</taxon>
        <taxon>Tunicata</taxon>
        <taxon>Appendicularia</taxon>
        <taxon>Copelata</taxon>
        <taxon>Oikopleuridae</taxon>
        <taxon>Oikopleura</taxon>
    </lineage>
</organism>
<feature type="domain" description="Ankyrin repeat" evidence="6">
    <location>
        <begin position="176"/>
        <end position="503"/>
    </location>
</feature>
<dbReference type="Proteomes" id="UP001158576">
    <property type="component" value="Chromosome PAR"/>
</dbReference>
<evidence type="ECO:0000256" key="3">
    <source>
        <dbReference type="ARBA" id="ARBA00023136"/>
    </source>
</evidence>
<gene>
    <name evidence="7" type="ORF">OKIOD_LOCUS3704</name>
</gene>
<feature type="region of interest" description="Disordered" evidence="5">
    <location>
        <begin position="321"/>
        <end position="343"/>
    </location>
</feature>
<dbReference type="Pfam" id="PF12796">
    <property type="entry name" value="Ank_2"/>
    <property type="match status" value="1"/>
</dbReference>
<reference evidence="7 8" key="1">
    <citation type="submission" date="2021-04" db="EMBL/GenBank/DDBJ databases">
        <authorList>
            <person name="Bliznina A."/>
        </authorList>
    </citation>
    <scope>NUCLEOTIDE SEQUENCE [LARGE SCALE GENOMIC DNA]</scope>
</reference>
<keyword evidence="2" id="KW-0677">Repeat</keyword>
<feature type="compositionally biased region" description="Polar residues" evidence="5">
    <location>
        <begin position="334"/>
        <end position="343"/>
    </location>
</feature>
<evidence type="ECO:0000313" key="7">
    <source>
        <dbReference type="EMBL" id="CAG5089246.1"/>
    </source>
</evidence>
<feature type="repeat" description="ANK" evidence="4">
    <location>
        <begin position="60"/>
        <end position="92"/>
    </location>
</feature>
<dbReference type="Gene3D" id="1.25.40.20">
    <property type="entry name" value="Ankyrin repeat-containing domain"/>
    <property type="match status" value="1"/>
</dbReference>
<dbReference type="PANTHER" id="PTHR12447">
    <property type="entry name" value="ANKYRIN REPEAT DOMAIN-CONTAINING PROTEIN 13"/>
    <property type="match status" value="1"/>
</dbReference>
<proteinExistence type="predicted"/>
<sequence length="743" mass="84573">MSEDVLLSDSESFHSGVSEKDFKENYRLHYLVWCNDYDDVAKYIRGSSFDMFEFERVDQRGRTPLHIAISLGHFEIARLLLSSGANPTSKNAGGWSALHEATSIGDPELVIEILVNRASFRKINELQGRSAFLKHFFSMPDLYLEMKWEITSMIPLVGRFCPSDTMKIWKKGANIRADFHLVGMEKMSFKKGFKSILFKLNEKSKVPSGDIVEVDHVEKTASFESWSAEEGSVNTDRVTPLNPRFVSLTTAQRLRLEKAVQHRLTNPIKLSSVDPHKIKIEHAKSGIWGFQSDKKEQVSGYDCDVYSINGVELLQRTRTEHCEENQKTDGTALKRSSSNSSGVETFGQILGVDKGTKLTDTTTSSFQQAYNPDGLTPEEYFNPTPETENKDIGRPKIMKEKRQSFKGSAWITENSPISLVDELIPILDILCNFNDIPWFESLREMLKLIPKGFPCRLDVPLFYVFTARVTFQNINGEGEFCQKDADGKLKIDDKVFRIPGEYQQEHRSLHETVAEHRRNRRETNFEDPELNAAIEESLKELGVANDPATRRQIMESQRQVRMGQVYTQMRGDNLGFPGLPSSTTFGSHGDQKGIWEADQADKNMFGRTNNILAGYLNKAVLALPDIPMLEGCRKAALDRQVAARAQYKTFPIFGHEAFDAHHHVNYTARRANIFRHEQPIWAMEHFGMDRIRFSQPEELNPAVRNPSSGFFFGKSVAYPSSKNDTYIDFDTRNWGKSGIRVQK</sequence>
<evidence type="ECO:0000259" key="6">
    <source>
        <dbReference type="Pfam" id="PF11904"/>
    </source>
</evidence>
<dbReference type="PANTHER" id="PTHR12447:SF31">
    <property type="entry name" value="LD31969P"/>
    <property type="match status" value="1"/>
</dbReference>
<dbReference type="SUPFAM" id="SSF48403">
    <property type="entry name" value="Ankyrin repeat"/>
    <property type="match status" value="1"/>
</dbReference>
<accession>A0ABN7S5M4</accession>
<dbReference type="PROSITE" id="PS50297">
    <property type="entry name" value="ANK_REP_REGION"/>
    <property type="match status" value="1"/>
</dbReference>
<dbReference type="EMBL" id="OU015568">
    <property type="protein sequence ID" value="CAG5089246.1"/>
    <property type="molecule type" value="Genomic_DNA"/>
</dbReference>
<evidence type="ECO:0000313" key="8">
    <source>
        <dbReference type="Proteomes" id="UP001158576"/>
    </source>
</evidence>
<evidence type="ECO:0000256" key="4">
    <source>
        <dbReference type="PROSITE-ProRule" id="PRU00023"/>
    </source>
</evidence>
<keyword evidence="3" id="KW-0472">Membrane</keyword>
<evidence type="ECO:0000256" key="2">
    <source>
        <dbReference type="ARBA" id="ARBA00022737"/>
    </source>
</evidence>
<comment type="subcellular location">
    <subcellularLocation>
        <location evidence="1">Endomembrane system</location>
    </subcellularLocation>
</comment>
<dbReference type="InterPro" id="IPR021832">
    <property type="entry name" value="ANKRD13"/>
</dbReference>
<keyword evidence="4" id="KW-0040">ANK repeat</keyword>
<evidence type="ECO:0000256" key="5">
    <source>
        <dbReference type="SAM" id="MobiDB-lite"/>
    </source>
</evidence>
<evidence type="ECO:0000256" key="1">
    <source>
        <dbReference type="ARBA" id="ARBA00004308"/>
    </source>
</evidence>
<dbReference type="InterPro" id="IPR002110">
    <property type="entry name" value="Ankyrin_rpt"/>
</dbReference>